<dbReference type="AlphaFoldDB" id="A0A1H6C879"/>
<organism evidence="1 2">
    <name type="scientific">Thermomonospora echinospora</name>
    <dbReference type="NCBI Taxonomy" id="1992"/>
    <lineage>
        <taxon>Bacteria</taxon>
        <taxon>Bacillati</taxon>
        <taxon>Actinomycetota</taxon>
        <taxon>Actinomycetes</taxon>
        <taxon>Streptosporangiales</taxon>
        <taxon>Thermomonosporaceae</taxon>
        <taxon>Thermomonospora</taxon>
    </lineage>
</organism>
<keyword evidence="2" id="KW-1185">Reference proteome</keyword>
<evidence type="ECO:0000313" key="2">
    <source>
        <dbReference type="Proteomes" id="UP000236723"/>
    </source>
</evidence>
<evidence type="ECO:0008006" key="3">
    <source>
        <dbReference type="Google" id="ProtNLM"/>
    </source>
</evidence>
<dbReference type="InterPro" id="IPR011989">
    <property type="entry name" value="ARM-like"/>
</dbReference>
<sequence length="113" mass="12899">MPDQPFARAVERMRSTDPALREKGFDFLREHADSYVEELVAAFEREHDDAAMRCLLLELVAEARDPRALPVLAAHLDGSDETLQFWAIRGLEMLGTREAEQALDRARAEGWIF</sequence>
<accession>A0A1H6C879</accession>
<dbReference type="InterPro" id="IPR016024">
    <property type="entry name" value="ARM-type_fold"/>
</dbReference>
<evidence type="ECO:0000313" key="1">
    <source>
        <dbReference type="EMBL" id="SEG69190.1"/>
    </source>
</evidence>
<gene>
    <name evidence="1" type="ORF">SAMN04489712_10959</name>
</gene>
<protein>
    <recommendedName>
        <fullName evidence="3">HEAT repeat-containing protein</fullName>
    </recommendedName>
</protein>
<dbReference type="RefSeq" id="WP_200827368.1">
    <property type="nucleotide sequence ID" value="NZ_FNVO01000009.1"/>
</dbReference>
<name>A0A1H6C879_9ACTN</name>
<dbReference type="EMBL" id="FNVO01000009">
    <property type="protein sequence ID" value="SEG69190.1"/>
    <property type="molecule type" value="Genomic_DNA"/>
</dbReference>
<dbReference type="SUPFAM" id="SSF48371">
    <property type="entry name" value="ARM repeat"/>
    <property type="match status" value="1"/>
</dbReference>
<reference evidence="2" key="1">
    <citation type="submission" date="2016-10" db="EMBL/GenBank/DDBJ databases">
        <authorList>
            <person name="Varghese N."/>
            <person name="Submissions S."/>
        </authorList>
    </citation>
    <scope>NUCLEOTIDE SEQUENCE [LARGE SCALE GENOMIC DNA]</scope>
    <source>
        <strain evidence="2">DSM 43163</strain>
    </source>
</reference>
<dbReference type="Gene3D" id="1.25.10.10">
    <property type="entry name" value="Leucine-rich Repeat Variant"/>
    <property type="match status" value="1"/>
</dbReference>
<proteinExistence type="predicted"/>
<dbReference type="Proteomes" id="UP000236723">
    <property type="component" value="Unassembled WGS sequence"/>
</dbReference>